<protein>
    <submittedName>
        <fullName evidence="9">ABC transporter permease</fullName>
    </submittedName>
</protein>
<dbReference type="InterPro" id="IPR035906">
    <property type="entry name" value="MetI-like_sf"/>
</dbReference>
<name>A0ABW5E4Y2_9BACT</name>
<feature type="transmembrane region" description="Helical" evidence="7">
    <location>
        <begin position="12"/>
        <end position="30"/>
    </location>
</feature>
<dbReference type="EMBL" id="JBHUJC010000043">
    <property type="protein sequence ID" value="MFD2277686.1"/>
    <property type="molecule type" value="Genomic_DNA"/>
</dbReference>
<keyword evidence="10" id="KW-1185">Reference proteome</keyword>
<dbReference type="PANTHER" id="PTHR43163">
    <property type="entry name" value="DIPEPTIDE TRANSPORT SYSTEM PERMEASE PROTEIN DPPB-RELATED"/>
    <property type="match status" value="1"/>
</dbReference>
<dbReference type="Pfam" id="PF00528">
    <property type="entry name" value="BPD_transp_1"/>
    <property type="match status" value="1"/>
</dbReference>
<dbReference type="CDD" id="cd06261">
    <property type="entry name" value="TM_PBP2"/>
    <property type="match status" value="1"/>
</dbReference>
<dbReference type="SUPFAM" id="SSF161098">
    <property type="entry name" value="MetI-like"/>
    <property type="match status" value="1"/>
</dbReference>
<organism evidence="9 10">
    <name type="scientific">Rubritalea spongiae</name>
    <dbReference type="NCBI Taxonomy" id="430797"/>
    <lineage>
        <taxon>Bacteria</taxon>
        <taxon>Pseudomonadati</taxon>
        <taxon>Verrucomicrobiota</taxon>
        <taxon>Verrucomicrobiia</taxon>
        <taxon>Verrucomicrobiales</taxon>
        <taxon>Rubritaleaceae</taxon>
        <taxon>Rubritalea</taxon>
    </lineage>
</organism>
<evidence type="ECO:0000256" key="2">
    <source>
        <dbReference type="ARBA" id="ARBA00022448"/>
    </source>
</evidence>
<dbReference type="PANTHER" id="PTHR43163:SF6">
    <property type="entry name" value="DIPEPTIDE TRANSPORT SYSTEM PERMEASE PROTEIN DPPB-RELATED"/>
    <property type="match status" value="1"/>
</dbReference>
<dbReference type="Pfam" id="PF19300">
    <property type="entry name" value="BPD_transp_1_N"/>
    <property type="match status" value="1"/>
</dbReference>
<evidence type="ECO:0000256" key="6">
    <source>
        <dbReference type="ARBA" id="ARBA00023136"/>
    </source>
</evidence>
<keyword evidence="6 7" id="KW-0472">Membrane</keyword>
<dbReference type="InterPro" id="IPR000515">
    <property type="entry name" value="MetI-like"/>
</dbReference>
<proteinExistence type="inferred from homology"/>
<keyword evidence="4 7" id="KW-0812">Transmembrane</keyword>
<feature type="domain" description="ABC transmembrane type-1" evidence="8">
    <location>
        <begin position="93"/>
        <end position="294"/>
    </location>
</feature>
<evidence type="ECO:0000256" key="7">
    <source>
        <dbReference type="RuleBase" id="RU363032"/>
    </source>
</evidence>
<sequence>MLRTIISRLGQGIIVVFCLLAITFTAVRLMPGDPFSGEKSHAEHIVQKNKERFQLDKPIPQQFVIYLAALSKGEMGFSATKEQPVSKIIKHSFPASFILGICGMLIAICIGIPAGIISALKKNSIIDYGTMVVAMIGISIPSFVIGPILAGQLATRIPFLKVAGWGDPFDWFLPALTLGLGTGAYLARITRGGMLEVLNQDYIRTAHAKGVSQTSIIIKHAIRGGIIPAIAFIGPAFAALITGSFIIETIFQVPGMGLHFVNATLERDYFLLQGVVILFGSLIVLANLAADIALVFLNPRLRNANA</sequence>
<reference evidence="10" key="1">
    <citation type="journal article" date="2019" name="Int. J. Syst. Evol. Microbiol.">
        <title>The Global Catalogue of Microorganisms (GCM) 10K type strain sequencing project: providing services to taxonomists for standard genome sequencing and annotation.</title>
        <authorList>
            <consortium name="The Broad Institute Genomics Platform"/>
            <consortium name="The Broad Institute Genome Sequencing Center for Infectious Disease"/>
            <person name="Wu L."/>
            <person name="Ma J."/>
        </authorList>
    </citation>
    <scope>NUCLEOTIDE SEQUENCE [LARGE SCALE GENOMIC DNA]</scope>
    <source>
        <strain evidence="10">JCM 16545</strain>
    </source>
</reference>
<keyword evidence="3" id="KW-1003">Cell membrane</keyword>
<evidence type="ECO:0000256" key="4">
    <source>
        <dbReference type="ARBA" id="ARBA00022692"/>
    </source>
</evidence>
<dbReference type="InterPro" id="IPR045621">
    <property type="entry name" value="BPD_transp_1_N"/>
</dbReference>
<gene>
    <name evidence="9" type="ORF">ACFSQZ_14555</name>
</gene>
<feature type="transmembrane region" description="Helical" evidence="7">
    <location>
        <begin position="226"/>
        <end position="251"/>
    </location>
</feature>
<dbReference type="RefSeq" id="WP_377093589.1">
    <property type="nucleotide sequence ID" value="NZ_JBHSJM010000001.1"/>
</dbReference>
<evidence type="ECO:0000313" key="10">
    <source>
        <dbReference type="Proteomes" id="UP001597297"/>
    </source>
</evidence>
<dbReference type="Proteomes" id="UP001597297">
    <property type="component" value="Unassembled WGS sequence"/>
</dbReference>
<feature type="transmembrane region" description="Helical" evidence="7">
    <location>
        <begin position="97"/>
        <end position="120"/>
    </location>
</feature>
<comment type="subcellular location">
    <subcellularLocation>
        <location evidence="1 7">Cell membrane</location>
        <topology evidence="1 7">Multi-pass membrane protein</topology>
    </subcellularLocation>
</comment>
<feature type="transmembrane region" description="Helical" evidence="7">
    <location>
        <begin position="171"/>
        <end position="187"/>
    </location>
</feature>
<dbReference type="PROSITE" id="PS50928">
    <property type="entry name" value="ABC_TM1"/>
    <property type="match status" value="1"/>
</dbReference>
<comment type="caution">
    <text evidence="9">The sequence shown here is derived from an EMBL/GenBank/DDBJ whole genome shotgun (WGS) entry which is preliminary data.</text>
</comment>
<evidence type="ECO:0000256" key="1">
    <source>
        <dbReference type="ARBA" id="ARBA00004651"/>
    </source>
</evidence>
<feature type="transmembrane region" description="Helical" evidence="7">
    <location>
        <begin position="271"/>
        <end position="297"/>
    </location>
</feature>
<dbReference type="Gene3D" id="1.10.3720.10">
    <property type="entry name" value="MetI-like"/>
    <property type="match status" value="1"/>
</dbReference>
<accession>A0ABW5E4Y2</accession>
<evidence type="ECO:0000259" key="8">
    <source>
        <dbReference type="PROSITE" id="PS50928"/>
    </source>
</evidence>
<evidence type="ECO:0000256" key="5">
    <source>
        <dbReference type="ARBA" id="ARBA00022989"/>
    </source>
</evidence>
<keyword evidence="2 7" id="KW-0813">Transport</keyword>
<keyword evidence="5 7" id="KW-1133">Transmembrane helix</keyword>
<evidence type="ECO:0000256" key="3">
    <source>
        <dbReference type="ARBA" id="ARBA00022475"/>
    </source>
</evidence>
<evidence type="ECO:0000313" key="9">
    <source>
        <dbReference type="EMBL" id="MFD2277686.1"/>
    </source>
</evidence>
<feature type="transmembrane region" description="Helical" evidence="7">
    <location>
        <begin position="132"/>
        <end position="151"/>
    </location>
</feature>
<comment type="similarity">
    <text evidence="7">Belongs to the binding-protein-dependent transport system permease family.</text>
</comment>